<proteinExistence type="predicted"/>
<dbReference type="PANTHER" id="PTHR43767">
    <property type="entry name" value="LONG-CHAIN-FATTY-ACID--COA LIGASE"/>
    <property type="match status" value="1"/>
</dbReference>
<dbReference type="EMBL" id="JBHSQK010000047">
    <property type="protein sequence ID" value="MFC5950409.1"/>
    <property type="molecule type" value="Genomic_DNA"/>
</dbReference>
<keyword evidence="4" id="KW-1185">Reference proteome</keyword>
<feature type="domain" description="AMP-binding enzyme C-terminal" evidence="2">
    <location>
        <begin position="419"/>
        <end position="490"/>
    </location>
</feature>
<dbReference type="Pfam" id="PF00501">
    <property type="entry name" value="AMP-binding"/>
    <property type="match status" value="1"/>
</dbReference>
<dbReference type="SUPFAM" id="SSF56801">
    <property type="entry name" value="Acetyl-CoA synthetase-like"/>
    <property type="match status" value="1"/>
</dbReference>
<dbReference type="InterPro" id="IPR000873">
    <property type="entry name" value="AMP-dep_synth/lig_dom"/>
</dbReference>
<reference evidence="4" key="1">
    <citation type="journal article" date="2019" name="Int. J. Syst. Evol. Microbiol.">
        <title>The Global Catalogue of Microorganisms (GCM) 10K type strain sequencing project: providing services to taxonomists for standard genome sequencing and annotation.</title>
        <authorList>
            <consortium name="The Broad Institute Genomics Platform"/>
            <consortium name="The Broad Institute Genome Sequencing Center for Infectious Disease"/>
            <person name="Wu L."/>
            <person name="Ma J."/>
        </authorList>
    </citation>
    <scope>NUCLEOTIDE SEQUENCE [LARGE SCALE GENOMIC DNA]</scope>
    <source>
        <strain evidence="4">CGMCC 4.7397</strain>
    </source>
</reference>
<dbReference type="Gene3D" id="3.30.300.30">
    <property type="match status" value="1"/>
</dbReference>
<sequence>MSRYANFGHAVLTAQRDRAPNDVALTYLGSEHYTYAELDDRVNKRANALATAGLGSGDRVATLLDSTLSVAETYLAQAKLGTVLLALNPYWAPEVFVPVITRSRATAFVYDGRFDELVAQLRPQLPGVRTWLRVGGAGGDAVDLDAATEAAPTTAPEITTGGEDPLALYFTSGSTGLPKAVTHTHRSGLAVAEKLWIDVPLGRDAVIGTGPIIWGIGFLAVAAPALAGGARLVLESGYGPEQFVVAVPRERITHISVTPSFFTELLADDTHSAADLSSLRVAMLGGEPLLPSLQARILERLPDLGLYGYFGQTEAPYSVIGRRDELPDGVIGHARTGGAVRVVGPDGAPLVGDVGEVQLAGPHVTAGYDGQPEATAEALVDGWFGTGDLGVVDAQGRLSVFGRRSDAVERGGVFTLPAQVEEAAAAVEGVAEAGAVGVSTEDGPDRILLVVAARPGAAIDESAILAAVADKLPEPSRPDLVVVADELPHANDGSGGRGKLLRREIRERWGHLVGAS</sequence>
<dbReference type="Gene3D" id="3.40.50.12780">
    <property type="entry name" value="N-terminal domain of ligase-like"/>
    <property type="match status" value="1"/>
</dbReference>
<dbReference type="RefSeq" id="WP_379567543.1">
    <property type="nucleotide sequence ID" value="NZ_JBHSQK010000047.1"/>
</dbReference>
<dbReference type="Pfam" id="PF13193">
    <property type="entry name" value="AMP-binding_C"/>
    <property type="match status" value="1"/>
</dbReference>
<name>A0ABW1ICE3_9PSEU</name>
<evidence type="ECO:0000259" key="1">
    <source>
        <dbReference type="Pfam" id="PF00501"/>
    </source>
</evidence>
<evidence type="ECO:0000313" key="4">
    <source>
        <dbReference type="Proteomes" id="UP001596119"/>
    </source>
</evidence>
<dbReference type="InterPro" id="IPR020845">
    <property type="entry name" value="AMP-binding_CS"/>
</dbReference>
<gene>
    <name evidence="3" type="ORF">ACFQH9_19250</name>
</gene>
<dbReference type="InterPro" id="IPR050237">
    <property type="entry name" value="ATP-dep_AMP-bd_enzyme"/>
</dbReference>
<evidence type="ECO:0000259" key="2">
    <source>
        <dbReference type="Pfam" id="PF13193"/>
    </source>
</evidence>
<dbReference type="InterPro" id="IPR025110">
    <property type="entry name" value="AMP-bd_C"/>
</dbReference>
<organism evidence="3 4">
    <name type="scientific">Pseudonocardia lutea</name>
    <dbReference type="NCBI Taxonomy" id="2172015"/>
    <lineage>
        <taxon>Bacteria</taxon>
        <taxon>Bacillati</taxon>
        <taxon>Actinomycetota</taxon>
        <taxon>Actinomycetes</taxon>
        <taxon>Pseudonocardiales</taxon>
        <taxon>Pseudonocardiaceae</taxon>
        <taxon>Pseudonocardia</taxon>
    </lineage>
</organism>
<dbReference type="InterPro" id="IPR042099">
    <property type="entry name" value="ANL_N_sf"/>
</dbReference>
<feature type="domain" description="AMP-dependent synthetase/ligase" evidence="1">
    <location>
        <begin position="14"/>
        <end position="368"/>
    </location>
</feature>
<dbReference type="Proteomes" id="UP001596119">
    <property type="component" value="Unassembled WGS sequence"/>
</dbReference>
<comment type="caution">
    <text evidence="3">The sequence shown here is derived from an EMBL/GenBank/DDBJ whole genome shotgun (WGS) entry which is preliminary data.</text>
</comment>
<protein>
    <submittedName>
        <fullName evidence="3">Class I adenylate-forming enzyme family protein</fullName>
    </submittedName>
</protein>
<dbReference type="InterPro" id="IPR045851">
    <property type="entry name" value="AMP-bd_C_sf"/>
</dbReference>
<accession>A0ABW1ICE3</accession>
<dbReference type="PANTHER" id="PTHR43767:SF1">
    <property type="entry name" value="NONRIBOSOMAL PEPTIDE SYNTHASE PES1 (EUROFUNG)-RELATED"/>
    <property type="match status" value="1"/>
</dbReference>
<dbReference type="PROSITE" id="PS00455">
    <property type="entry name" value="AMP_BINDING"/>
    <property type="match status" value="1"/>
</dbReference>
<evidence type="ECO:0000313" key="3">
    <source>
        <dbReference type="EMBL" id="MFC5950409.1"/>
    </source>
</evidence>